<organism evidence="1 2">
    <name type="scientific">Goodea atripinnis</name>
    <dbReference type="NCBI Taxonomy" id="208336"/>
    <lineage>
        <taxon>Eukaryota</taxon>
        <taxon>Metazoa</taxon>
        <taxon>Chordata</taxon>
        <taxon>Craniata</taxon>
        <taxon>Vertebrata</taxon>
        <taxon>Euteleostomi</taxon>
        <taxon>Actinopterygii</taxon>
        <taxon>Neopterygii</taxon>
        <taxon>Teleostei</taxon>
        <taxon>Neoteleostei</taxon>
        <taxon>Acanthomorphata</taxon>
        <taxon>Ovalentaria</taxon>
        <taxon>Atherinomorphae</taxon>
        <taxon>Cyprinodontiformes</taxon>
        <taxon>Goodeidae</taxon>
        <taxon>Goodea</taxon>
    </lineage>
</organism>
<proteinExistence type="predicted"/>
<dbReference type="EMBL" id="JAHRIO010070051">
    <property type="protein sequence ID" value="MEQ2180562.1"/>
    <property type="molecule type" value="Genomic_DNA"/>
</dbReference>
<sequence length="109" mass="12224">MFAIHRSILLLKLDYNCMSETVPPTCLMRKPLHQLGPQIFFIPSVHTKNRAYCRRSCHNIAAGQWVLSGHLCVHLPLNLCMCLPQLSFTVASFLFVDTHTLGASIRGSS</sequence>
<dbReference type="Proteomes" id="UP001476798">
    <property type="component" value="Unassembled WGS sequence"/>
</dbReference>
<gene>
    <name evidence="1" type="ORF">GOODEAATRI_002416</name>
</gene>
<protein>
    <submittedName>
        <fullName evidence="1">Uncharacterized protein</fullName>
    </submittedName>
</protein>
<evidence type="ECO:0000313" key="1">
    <source>
        <dbReference type="EMBL" id="MEQ2180562.1"/>
    </source>
</evidence>
<comment type="caution">
    <text evidence="1">The sequence shown here is derived from an EMBL/GenBank/DDBJ whole genome shotgun (WGS) entry which is preliminary data.</text>
</comment>
<accession>A0ABV0PAX0</accession>
<reference evidence="1 2" key="1">
    <citation type="submission" date="2021-06" db="EMBL/GenBank/DDBJ databases">
        <authorList>
            <person name="Palmer J.M."/>
        </authorList>
    </citation>
    <scope>NUCLEOTIDE SEQUENCE [LARGE SCALE GENOMIC DNA]</scope>
    <source>
        <strain evidence="1 2">GA_2019</strain>
        <tissue evidence="1">Muscle</tissue>
    </source>
</reference>
<name>A0ABV0PAX0_9TELE</name>
<keyword evidence="2" id="KW-1185">Reference proteome</keyword>
<evidence type="ECO:0000313" key="2">
    <source>
        <dbReference type="Proteomes" id="UP001476798"/>
    </source>
</evidence>